<comment type="caution">
    <text evidence="2">The sequence shown here is derived from an EMBL/GenBank/DDBJ whole genome shotgun (WGS) entry which is preliminary data.</text>
</comment>
<evidence type="ECO:0000313" key="2">
    <source>
        <dbReference type="EMBL" id="RLM80658.1"/>
    </source>
</evidence>
<sequence length="204" mass="21664">MALGNSGRQRSQGLRCRWWSLWGDSGGVGRGEGGGGPISGPQLEERQEDAVRETDPITTLGPVDPIRKENEIPCPMFMKPISKPVLPTPKPIMGLQAHLEDEKDKSAAGVSEDEQATVLLPGVRGGGVLGVVVLGGGMAIGWAVQDLYHVCFKGLEVVRGLNNTARKVVRDLVTDTGCSIVCPQETKMVVIDAQVVQETLGGEV</sequence>
<dbReference type="Proteomes" id="UP000275267">
    <property type="component" value="Unassembled WGS sequence"/>
</dbReference>
<keyword evidence="3" id="KW-1185">Reference proteome</keyword>
<proteinExistence type="predicted"/>
<organism evidence="2 3">
    <name type="scientific">Panicum miliaceum</name>
    <name type="common">Proso millet</name>
    <name type="synonym">Broomcorn millet</name>
    <dbReference type="NCBI Taxonomy" id="4540"/>
    <lineage>
        <taxon>Eukaryota</taxon>
        <taxon>Viridiplantae</taxon>
        <taxon>Streptophyta</taxon>
        <taxon>Embryophyta</taxon>
        <taxon>Tracheophyta</taxon>
        <taxon>Spermatophyta</taxon>
        <taxon>Magnoliopsida</taxon>
        <taxon>Liliopsida</taxon>
        <taxon>Poales</taxon>
        <taxon>Poaceae</taxon>
        <taxon>PACMAD clade</taxon>
        <taxon>Panicoideae</taxon>
        <taxon>Panicodae</taxon>
        <taxon>Paniceae</taxon>
        <taxon>Panicinae</taxon>
        <taxon>Panicum</taxon>
        <taxon>Panicum sect. Panicum</taxon>
    </lineage>
</organism>
<gene>
    <name evidence="2" type="ORF">C2845_PM12G16820</name>
</gene>
<evidence type="ECO:0000313" key="3">
    <source>
        <dbReference type="Proteomes" id="UP000275267"/>
    </source>
</evidence>
<dbReference type="AlphaFoldDB" id="A0A3L6QJ24"/>
<feature type="region of interest" description="Disordered" evidence="1">
    <location>
        <begin position="27"/>
        <end position="65"/>
    </location>
</feature>
<evidence type="ECO:0000256" key="1">
    <source>
        <dbReference type="SAM" id="MobiDB-lite"/>
    </source>
</evidence>
<protein>
    <submittedName>
        <fullName evidence="2">Uncharacterized protein</fullName>
    </submittedName>
</protein>
<reference evidence="3" key="1">
    <citation type="journal article" date="2019" name="Nat. Commun.">
        <title>The genome of broomcorn millet.</title>
        <authorList>
            <person name="Zou C."/>
            <person name="Miki D."/>
            <person name="Li D."/>
            <person name="Tang Q."/>
            <person name="Xiao L."/>
            <person name="Rajput S."/>
            <person name="Deng P."/>
            <person name="Jia W."/>
            <person name="Huang R."/>
            <person name="Zhang M."/>
            <person name="Sun Y."/>
            <person name="Hu J."/>
            <person name="Fu X."/>
            <person name="Schnable P.S."/>
            <person name="Li F."/>
            <person name="Zhang H."/>
            <person name="Feng B."/>
            <person name="Zhu X."/>
            <person name="Liu R."/>
            <person name="Schnable J.C."/>
            <person name="Zhu J.-K."/>
            <person name="Zhang H."/>
        </authorList>
    </citation>
    <scope>NUCLEOTIDE SEQUENCE [LARGE SCALE GENOMIC DNA]</scope>
</reference>
<name>A0A3L6QJ24_PANMI</name>
<feature type="compositionally biased region" description="Gly residues" evidence="1">
    <location>
        <begin position="27"/>
        <end position="38"/>
    </location>
</feature>
<dbReference type="EMBL" id="PQIB02000012">
    <property type="protein sequence ID" value="RLM80658.1"/>
    <property type="molecule type" value="Genomic_DNA"/>
</dbReference>
<accession>A0A3L6QJ24</accession>
<feature type="compositionally biased region" description="Basic and acidic residues" evidence="1">
    <location>
        <begin position="43"/>
        <end position="55"/>
    </location>
</feature>